<sequence>MRTIRFKVFLLRINAGLDELNSLMSKAPFNPEYGSGIEVLHPVEGLFSAKYHEQSTLVSDLTDVYGNTLQNTVVQYLSFRFYIREKASNLFEVIIESPPQSMRGFTGALRRILPVPFAFEGSKIDVYAWYKGLQALGDVTSIRAIKAQTALANLDGDSAFKVAVESSSDAIGKTEKLVGDKKVILDKVKVSLYYDASERTLELTRTYGVTLTGFGDPYEAISFLVHVI</sequence>
<comment type="caution">
    <text evidence="1">The sequence shown here is derived from an EMBL/GenBank/DDBJ whole genome shotgun (WGS) entry which is preliminary data.</text>
</comment>
<gene>
    <name evidence="1" type="ORF">B7H17_20600</name>
</gene>
<evidence type="ECO:0000313" key="1">
    <source>
        <dbReference type="EMBL" id="ORL61670.1"/>
    </source>
</evidence>
<dbReference type="EMBL" id="NBWC01000032">
    <property type="protein sequence ID" value="ORL61670.1"/>
    <property type="molecule type" value="Genomic_DNA"/>
</dbReference>
<evidence type="ECO:0000313" key="2">
    <source>
        <dbReference type="Proteomes" id="UP000193675"/>
    </source>
</evidence>
<organism evidence="1 2">
    <name type="scientific">Pseudomonas putida</name>
    <name type="common">Arthrobacter siderocapsulatus</name>
    <dbReference type="NCBI Taxonomy" id="303"/>
    <lineage>
        <taxon>Bacteria</taxon>
        <taxon>Pseudomonadati</taxon>
        <taxon>Pseudomonadota</taxon>
        <taxon>Gammaproteobacteria</taxon>
        <taxon>Pseudomonadales</taxon>
        <taxon>Pseudomonadaceae</taxon>
        <taxon>Pseudomonas</taxon>
    </lineage>
</organism>
<dbReference type="Proteomes" id="UP000193675">
    <property type="component" value="Unassembled WGS sequence"/>
</dbReference>
<proteinExistence type="predicted"/>
<protein>
    <submittedName>
        <fullName evidence="1">Uncharacterized protein</fullName>
    </submittedName>
</protein>
<reference evidence="1 2" key="1">
    <citation type="submission" date="2017-04" db="EMBL/GenBank/DDBJ databases">
        <title>Presence of VIM-2 positive Pseudomonas species in chickens and their surrounding environment.</title>
        <authorList>
            <person name="Zhang R."/>
        </authorList>
    </citation>
    <scope>NUCLEOTIDE SEQUENCE [LARGE SCALE GENOMIC DNA]</scope>
    <source>
        <strain evidence="1 2">DZ-C18</strain>
    </source>
</reference>
<accession>A0A1X0ZQZ3</accession>
<name>A0A1X0ZQZ3_PSEPU</name>
<dbReference type="AlphaFoldDB" id="A0A1X0ZQZ3"/>